<dbReference type="InterPro" id="IPR029058">
    <property type="entry name" value="AB_hydrolase_fold"/>
</dbReference>
<dbReference type="RefSeq" id="WP_249846591.1">
    <property type="nucleotide sequence ID" value="NZ_JAMGBD010000001.1"/>
</dbReference>
<evidence type="ECO:0000313" key="1">
    <source>
        <dbReference type="EMBL" id="MCL6682635.1"/>
    </source>
</evidence>
<reference evidence="1" key="1">
    <citation type="submission" date="2022-05" db="EMBL/GenBank/DDBJ databases">
        <authorList>
            <person name="Jo J.-H."/>
            <person name="Im W.-T."/>
        </authorList>
    </citation>
    <scope>NUCLEOTIDE SEQUENCE</scope>
    <source>
        <strain evidence="1">SE158</strain>
    </source>
</reference>
<sequence>MCARRFLIFVFFLILLVVGGAFAIYQWGGNVLLTQATPKGHFEAKAAGAGPDYSLPANWAARPDMAVDSDPSRWLPDAFAAATPTENKAAVFFIHPTTYLQRDHWNAPVAIDGDTEMRTQLFVRSQASAFNGVGNVWAPRYRQAAYGAFLLKSEDANKALDLAYGDVRSAFDEFLAANPSGPVILAGHSQGSLHLLRLLSGRKDQLKNRLVAAYVVGWPVGIHSDLPATGLSPCAQPEQAGCILSWQSFGEPANTSLVADSWVGTRGLAGIKRQQADMLCVDPVSGRQNGRSQPGENPGTLLPTADLSSATLTTGQVGSRCDNGFLTVDGTIPPLGPFVLPGNNYHVYDYALFWGAIRRDAERRLAAWSKH</sequence>
<proteinExistence type="predicted"/>
<accession>A0ABT0RJB4</accession>
<dbReference type="SUPFAM" id="SSF53474">
    <property type="entry name" value="alpha/beta-Hydrolases"/>
    <property type="match status" value="1"/>
</dbReference>
<dbReference type="InterPro" id="IPR021440">
    <property type="entry name" value="DUF3089"/>
</dbReference>
<dbReference type="Pfam" id="PF11288">
    <property type="entry name" value="DUF3089"/>
    <property type="match status" value="1"/>
</dbReference>
<organism evidence="1 2">
    <name type="scientific">Sphingomonas alba</name>
    <dbReference type="NCBI Taxonomy" id="2908208"/>
    <lineage>
        <taxon>Bacteria</taxon>
        <taxon>Pseudomonadati</taxon>
        <taxon>Pseudomonadota</taxon>
        <taxon>Alphaproteobacteria</taxon>
        <taxon>Sphingomonadales</taxon>
        <taxon>Sphingomonadaceae</taxon>
        <taxon>Sphingomonas</taxon>
    </lineage>
</organism>
<keyword evidence="2" id="KW-1185">Reference proteome</keyword>
<evidence type="ECO:0000313" key="2">
    <source>
        <dbReference type="Proteomes" id="UP001165363"/>
    </source>
</evidence>
<name>A0ABT0RJB4_9SPHN</name>
<protein>
    <submittedName>
        <fullName evidence="1">DUF3089 domain-containing protein</fullName>
    </submittedName>
</protein>
<dbReference type="Proteomes" id="UP001165363">
    <property type="component" value="Unassembled WGS sequence"/>
</dbReference>
<dbReference type="EMBL" id="JAMGBD010000001">
    <property type="protein sequence ID" value="MCL6682635.1"/>
    <property type="molecule type" value="Genomic_DNA"/>
</dbReference>
<dbReference type="Gene3D" id="3.40.50.1820">
    <property type="entry name" value="alpha/beta hydrolase"/>
    <property type="match status" value="1"/>
</dbReference>
<comment type="caution">
    <text evidence="1">The sequence shown here is derived from an EMBL/GenBank/DDBJ whole genome shotgun (WGS) entry which is preliminary data.</text>
</comment>
<gene>
    <name evidence="1" type="ORF">LZ536_01805</name>
</gene>